<comment type="subunit">
    <text evidence="1">Heterotrimer of A, B and C subunits.</text>
</comment>
<keyword evidence="1" id="KW-0648">Protein biosynthesis</keyword>
<dbReference type="NCBIfam" id="TIGR00135">
    <property type="entry name" value="gatC"/>
    <property type="match status" value="1"/>
</dbReference>
<proteinExistence type="inferred from homology"/>
<dbReference type="SUPFAM" id="SSF141000">
    <property type="entry name" value="Glu-tRNAGln amidotransferase C subunit"/>
    <property type="match status" value="1"/>
</dbReference>
<evidence type="ECO:0000313" key="2">
    <source>
        <dbReference type="EMBL" id="OGE41245.1"/>
    </source>
</evidence>
<organism evidence="2 3">
    <name type="scientific">Candidatus Daviesbacteria bacterium RIFCSPHIGHO2_02_FULL_43_12</name>
    <dbReference type="NCBI Taxonomy" id="1797776"/>
    <lineage>
        <taxon>Bacteria</taxon>
        <taxon>Candidatus Daviesiibacteriota</taxon>
    </lineage>
</organism>
<dbReference type="GO" id="GO:0005524">
    <property type="term" value="F:ATP binding"/>
    <property type="evidence" value="ECO:0007669"/>
    <property type="project" value="UniProtKB-KW"/>
</dbReference>
<dbReference type="EC" id="6.3.5.-" evidence="1"/>
<dbReference type="PANTHER" id="PTHR15004:SF0">
    <property type="entry name" value="GLUTAMYL-TRNA(GLN) AMIDOTRANSFERASE SUBUNIT C, MITOCHONDRIAL"/>
    <property type="match status" value="1"/>
</dbReference>
<dbReference type="GO" id="GO:0050566">
    <property type="term" value="F:asparaginyl-tRNA synthase (glutamine-hydrolyzing) activity"/>
    <property type="evidence" value="ECO:0007669"/>
    <property type="project" value="RHEA"/>
</dbReference>
<protein>
    <recommendedName>
        <fullName evidence="1">Aspartyl/glutamyl-tRNA(Asn/Gln) amidotransferase subunit C</fullName>
        <shortName evidence="1">Asp/Glu-ADT subunit C</shortName>
        <ecNumber evidence="1">6.3.5.-</ecNumber>
    </recommendedName>
</protein>
<evidence type="ECO:0000313" key="3">
    <source>
        <dbReference type="Proteomes" id="UP000177328"/>
    </source>
</evidence>
<accession>A0A1F5KKC9</accession>
<dbReference type="GO" id="GO:0070681">
    <property type="term" value="P:glutaminyl-tRNAGln biosynthesis via transamidation"/>
    <property type="evidence" value="ECO:0007669"/>
    <property type="project" value="TreeGrafter"/>
</dbReference>
<keyword evidence="1" id="KW-0067">ATP-binding</keyword>
<evidence type="ECO:0000256" key="1">
    <source>
        <dbReference type="HAMAP-Rule" id="MF_00122"/>
    </source>
</evidence>
<comment type="caution">
    <text evidence="2">The sequence shown here is derived from an EMBL/GenBank/DDBJ whole genome shotgun (WGS) entry which is preliminary data.</text>
</comment>
<dbReference type="InterPro" id="IPR036113">
    <property type="entry name" value="Asp/Glu-ADT_sf_sub_c"/>
</dbReference>
<dbReference type="InterPro" id="IPR003837">
    <property type="entry name" value="GatC"/>
</dbReference>
<keyword evidence="1" id="KW-0436">Ligase</keyword>
<dbReference type="PANTHER" id="PTHR15004">
    <property type="entry name" value="GLUTAMYL-TRNA(GLN) AMIDOTRANSFERASE SUBUNIT C, MITOCHONDRIAL"/>
    <property type="match status" value="1"/>
</dbReference>
<gene>
    <name evidence="1" type="primary">gatC</name>
    <name evidence="2" type="ORF">A3D25_01810</name>
</gene>
<comment type="catalytic activity">
    <reaction evidence="1">
        <text>L-glutamyl-tRNA(Gln) + L-glutamine + ATP + H2O = L-glutaminyl-tRNA(Gln) + L-glutamate + ADP + phosphate + H(+)</text>
        <dbReference type="Rhea" id="RHEA:17521"/>
        <dbReference type="Rhea" id="RHEA-COMP:9681"/>
        <dbReference type="Rhea" id="RHEA-COMP:9684"/>
        <dbReference type="ChEBI" id="CHEBI:15377"/>
        <dbReference type="ChEBI" id="CHEBI:15378"/>
        <dbReference type="ChEBI" id="CHEBI:29985"/>
        <dbReference type="ChEBI" id="CHEBI:30616"/>
        <dbReference type="ChEBI" id="CHEBI:43474"/>
        <dbReference type="ChEBI" id="CHEBI:58359"/>
        <dbReference type="ChEBI" id="CHEBI:78520"/>
        <dbReference type="ChEBI" id="CHEBI:78521"/>
        <dbReference type="ChEBI" id="CHEBI:456216"/>
    </reaction>
</comment>
<dbReference type="Pfam" id="PF02686">
    <property type="entry name" value="GatC"/>
    <property type="match status" value="1"/>
</dbReference>
<dbReference type="Proteomes" id="UP000177328">
    <property type="component" value="Unassembled WGS sequence"/>
</dbReference>
<dbReference type="AlphaFoldDB" id="A0A1F5KKC9"/>
<dbReference type="GO" id="GO:0006450">
    <property type="term" value="P:regulation of translational fidelity"/>
    <property type="evidence" value="ECO:0007669"/>
    <property type="project" value="InterPro"/>
</dbReference>
<comment type="catalytic activity">
    <reaction evidence="1">
        <text>L-aspartyl-tRNA(Asn) + L-glutamine + ATP + H2O = L-asparaginyl-tRNA(Asn) + L-glutamate + ADP + phosphate + 2 H(+)</text>
        <dbReference type="Rhea" id="RHEA:14513"/>
        <dbReference type="Rhea" id="RHEA-COMP:9674"/>
        <dbReference type="Rhea" id="RHEA-COMP:9677"/>
        <dbReference type="ChEBI" id="CHEBI:15377"/>
        <dbReference type="ChEBI" id="CHEBI:15378"/>
        <dbReference type="ChEBI" id="CHEBI:29985"/>
        <dbReference type="ChEBI" id="CHEBI:30616"/>
        <dbReference type="ChEBI" id="CHEBI:43474"/>
        <dbReference type="ChEBI" id="CHEBI:58359"/>
        <dbReference type="ChEBI" id="CHEBI:78515"/>
        <dbReference type="ChEBI" id="CHEBI:78516"/>
        <dbReference type="ChEBI" id="CHEBI:456216"/>
    </reaction>
</comment>
<name>A0A1F5KKC9_9BACT</name>
<keyword evidence="1" id="KW-0547">Nucleotide-binding</keyword>
<dbReference type="Gene3D" id="1.10.20.60">
    <property type="entry name" value="Glu-tRNAGln amidotransferase C subunit, N-terminal domain"/>
    <property type="match status" value="1"/>
</dbReference>
<dbReference type="GO" id="GO:0006412">
    <property type="term" value="P:translation"/>
    <property type="evidence" value="ECO:0007669"/>
    <property type="project" value="UniProtKB-UniRule"/>
</dbReference>
<dbReference type="HAMAP" id="MF_00122">
    <property type="entry name" value="GatC"/>
    <property type="match status" value="1"/>
</dbReference>
<reference evidence="2 3" key="1">
    <citation type="journal article" date="2016" name="Nat. Commun.">
        <title>Thousands of microbial genomes shed light on interconnected biogeochemical processes in an aquifer system.</title>
        <authorList>
            <person name="Anantharaman K."/>
            <person name="Brown C.T."/>
            <person name="Hug L.A."/>
            <person name="Sharon I."/>
            <person name="Castelle C.J."/>
            <person name="Probst A.J."/>
            <person name="Thomas B.C."/>
            <person name="Singh A."/>
            <person name="Wilkins M.J."/>
            <person name="Karaoz U."/>
            <person name="Brodie E.L."/>
            <person name="Williams K.H."/>
            <person name="Hubbard S.S."/>
            <person name="Banfield J.F."/>
        </authorList>
    </citation>
    <scope>NUCLEOTIDE SEQUENCE [LARGE SCALE GENOMIC DNA]</scope>
</reference>
<comment type="function">
    <text evidence="1">Allows the formation of correctly charged Asn-tRNA(Asn) or Gln-tRNA(Gln) through the transamidation of misacylated Asp-tRNA(Asn) or Glu-tRNA(Gln) in organisms which lack either or both of asparaginyl-tRNA or glutaminyl-tRNA synthetases. The reaction takes place in the presence of glutamine and ATP through an activated phospho-Asp-tRNA(Asn) or phospho-Glu-tRNA(Gln).</text>
</comment>
<dbReference type="GO" id="GO:0050567">
    <property type="term" value="F:glutaminyl-tRNA synthase (glutamine-hydrolyzing) activity"/>
    <property type="evidence" value="ECO:0007669"/>
    <property type="project" value="UniProtKB-UniRule"/>
</dbReference>
<comment type="similarity">
    <text evidence="1">Belongs to the GatC family.</text>
</comment>
<sequence>MKLTLEQVKKVAKLAKLNLSESELAKYSEQLSKILSYIDQLNKVETSKIDPTYNVTGLSNAFSPDEIRPSLTQKAALFNAPQQDKGFFVTKGVFQEE</sequence>
<dbReference type="EMBL" id="MFDD01000002">
    <property type="protein sequence ID" value="OGE41245.1"/>
    <property type="molecule type" value="Genomic_DNA"/>
</dbReference>